<protein>
    <submittedName>
        <fullName evidence="2">Uncharacterized protein</fullName>
    </submittedName>
</protein>
<dbReference type="EMBL" id="GBRH01270838">
    <property type="protein sequence ID" value="JAD27057.1"/>
    <property type="molecule type" value="Transcribed_RNA"/>
</dbReference>
<reference evidence="2" key="1">
    <citation type="submission" date="2014-09" db="EMBL/GenBank/DDBJ databases">
        <authorList>
            <person name="Magalhaes I.L.F."/>
            <person name="Oliveira U."/>
            <person name="Santos F.R."/>
            <person name="Vidigal T.H.D.A."/>
            <person name="Brescovit A.D."/>
            <person name="Santos A.J."/>
        </authorList>
    </citation>
    <scope>NUCLEOTIDE SEQUENCE</scope>
    <source>
        <tissue evidence="2">Shoot tissue taken approximately 20 cm above the soil surface</tissue>
    </source>
</reference>
<organism evidence="2">
    <name type="scientific">Arundo donax</name>
    <name type="common">Giant reed</name>
    <name type="synonym">Donax arundinaceus</name>
    <dbReference type="NCBI Taxonomy" id="35708"/>
    <lineage>
        <taxon>Eukaryota</taxon>
        <taxon>Viridiplantae</taxon>
        <taxon>Streptophyta</taxon>
        <taxon>Embryophyta</taxon>
        <taxon>Tracheophyta</taxon>
        <taxon>Spermatophyta</taxon>
        <taxon>Magnoliopsida</taxon>
        <taxon>Liliopsida</taxon>
        <taxon>Poales</taxon>
        <taxon>Poaceae</taxon>
        <taxon>PACMAD clade</taxon>
        <taxon>Arundinoideae</taxon>
        <taxon>Arundineae</taxon>
        <taxon>Arundo</taxon>
    </lineage>
</organism>
<dbReference type="AlphaFoldDB" id="A0A0A8YWT8"/>
<proteinExistence type="predicted"/>
<evidence type="ECO:0000256" key="1">
    <source>
        <dbReference type="SAM" id="MobiDB-lite"/>
    </source>
</evidence>
<name>A0A0A8YWT8_ARUDO</name>
<reference evidence="2" key="2">
    <citation type="journal article" date="2015" name="Data Brief">
        <title>Shoot transcriptome of the giant reed, Arundo donax.</title>
        <authorList>
            <person name="Barrero R.A."/>
            <person name="Guerrero F.D."/>
            <person name="Moolhuijzen P."/>
            <person name="Goolsby J.A."/>
            <person name="Tidwell J."/>
            <person name="Bellgard S.E."/>
            <person name="Bellgard M.I."/>
        </authorList>
    </citation>
    <scope>NUCLEOTIDE SEQUENCE</scope>
    <source>
        <tissue evidence="2">Shoot tissue taken approximately 20 cm above the soil surface</tissue>
    </source>
</reference>
<evidence type="ECO:0000313" key="2">
    <source>
        <dbReference type="EMBL" id="JAD27057.1"/>
    </source>
</evidence>
<sequence>MLSSGPSREPSRPAVQDRVRLLNSRPC</sequence>
<accession>A0A0A8YWT8</accession>
<feature type="region of interest" description="Disordered" evidence="1">
    <location>
        <begin position="1"/>
        <end position="27"/>
    </location>
</feature>
<feature type="compositionally biased region" description="Basic and acidic residues" evidence="1">
    <location>
        <begin position="9"/>
        <end position="20"/>
    </location>
</feature>